<gene>
    <name evidence="2" type="ORF">HLUCCA11_19225</name>
</gene>
<dbReference type="Proteomes" id="UP000050465">
    <property type="component" value="Unassembled WGS sequence"/>
</dbReference>
<organism evidence="2 3">
    <name type="scientific">Phormidesmis priestleyi Ana</name>
    <dbReference type="NCBI Taxonomy" id="1666911"/>
    <lineage>
        <taxon>Bacteria</taxon>
        <taxon>Bacillati</taxon>
        <taxon>Cyanobacteriota</taxon>
        <taxon>Cyanophyceae</taxon>
        <taxon>Leptolyngbyales</taxon>
        <taxon>Leptolyngbyaceae</taxon>
        <taxon>Phormidesmis</taxon>
    </lineage>
</organism>
<dbReference type="EMBL" id="LJZR01000036">
    <property type="protein sequence ID" value="KPQ33211.1"/>
    <property type="molecule type" value="Genomic_DNA"/>
</dbReference>
<dbReference type="STRING" id="1666911.HLUCCA11_19225"/>
<feature type="region of interest" description="Disordered" evidence="1">
    <location>
        <begin position="151"/>
        <end position="182"/>
    </location>
</feature>
<sequence length="228" mass="26745">MDVKLMNVKLVNVRLFFACGTALILWPLFSFQAQARETLSKTQHENAEIVRELLLLNGTQFTAPDISSSRSFSSPRIIVRCDHLTRYEHENRYESEDFFENADGQSRRWEHQQQHSAQSRSSIREILRDRTGSRSLIIEIQGQCNDIRLQVEPPSSLSHPPLPLPYPHSSQPSNTDQYPDQYPDQYLDQHLEQYQDWYENQITEGNIPWIVRPGSGWHWLLRDRQDTP</sequence>
<evidence type="ECO:0000313" key="3">
    <source>
        <dbReference type="Proteomes" id="UP000050465"/>
    </source>
</evidence>
<accession>A0A0P8BHL7</accession>
<reference evidence="2 3" key="1">
    <citation type="submission" date="2015-09" db="EMBL/GenBank/DDBJ databases">
        <title>Identification and resolution of microdiversity through metagenomic sequencing of parallel consortia.</title>
        <authorList>
            <person name="Nelson W.C."/>
            <person name="Romine M.F."/>
            <person name="Lindemann S.R."/>
        </authorList>
    </citation>
    <scope>NUCLEOTIDE SEQUENCE [LARGE SCALE GENOMIC DNA]</scope>
    <source>
        <strain evidence="2">Ana</strain>
    </source>
</reference>
<protein>
    <submittedName>
        <fullName evidence="2">Uncharacterized protein</fullName>
    </submittedName>
</protein>
<proteinExistence type="predicted"/>
<evidence type="ECO:0000256" key="1">
    <source>
        <dbReference type="SAM" id="MobiDB-lite"/>
    </source>
</evidence>
<evidence type="ECO:0000313" key="2">
    <source>
        <dbReference type="EMBL" id="KPQ33211.1"/>
    </source>
</evidence>
<name>A0A0P8BHL7_9CYAN</name>
<comment type="caution">
    <text evidence="2">The sequence shown here is derived from an EMBL/GenBank/DDBJ whole genome shotgun (WGS) entry which is preliminary data.</text>
</comment>
<dbReference type="AlphaFoldDB" id="A0A0P8BHL7"/>